<evidence type="ECO:0008006" key="4">
    <source>
        <dbReference type="Google" id="ProtNLM"/>
    </source>
</evidence>
<sequence>MGDLDCNCGDCGDCGDLGGICNDCGDCGECTNMYGDCKNCCQDCCDCNNLDCDCCDNQLCRDGCQRCFSNPVANQSRLRRFISSLIIFVLLVVQWVTSVSKIQEYQNNKVQITNIQEMLKIGPINDLSLLTQCPSNTIVITNYTIPSTVAGCHCPNQNDKLFVEICNITQTDCTILSASNEIQTSNWGYNESMQRFQLCAQRTSTNFEKLRQLKIKLPEDCKTNNLKLCQDMNNELNFFCVEKTEKCPIKDVQRNNQILKNYEKIDQAQIIDDQYLIITRNSSNNYIINFNITRGQGICEDRKKLSQGVGEDYIMNTQIWEPCNLDLSFNQLFTLKFEDFLEFNDLTDKFQKTRPLYNYSQNIQLLFQTSLPTLNIINFCSLFDDIEFAINLLSLFILISMSYWIYMIVIIINEICRCIFNAAESCGQKCKQHVTAFLFYYVRFAIQIPLIVLSLLGFLVVISTDRTIKTISIENINDQISEQILTFSSTISQSILNQYKLLQGLVFAQFLLDIIISIWAYYEEHKKKKKKQYQLYNLSQIVSPQYLQQTNQKPVEVTNDNGNAVKKIYRNIY</sequence>
<feature type="transmembrane region" description="Helical" evidence="1">
    <location>
        <begin position="438"/>
        <end position="462"/>
    </location>
</feature>
<keyword evidence="1" id="KW-0472">Membrane</keyword>
<reference evidence="2" key="1">
    <citation type="submission" date="2021-01" db="EMBL/GenBank/DDBJ databases">
        <authorList>
            <consortium name="Genoscope - CEA"/>
            <person name="William W."/>
        </authorList>
    </citation>
    <scope>NUCLEOTIDE SEQUENCE</scope>
</reference>
<gene>
    <name evidence="2" type="ORF">PPRIM_AZ9-3.1.T0990046</name>
</gene>
<proteinExistence type="predicted"/>
<evidence type="ECO:0000313" key="2">
    <source>
        <dbReference type="EMBL" id="CAD8095594.1"/>
    </source>
</evidence>
<organism evidence="2 3">
    <name type="scientific">Paramecium primaurelia</name>
    <dbReference type="NCBI Taxonomy" id="5886"/>
    <lineage>
        <taxon>Eukaryota</taxon>
        <taxon>Sar</taxon>
        <taxon>Alveolata</taxon>
        <taxon>Ciliophora</taxon>
        <taxon>Intramacronucleata</taxon>
        <taxon>Oligohymenophorea</taxon>
        <taxon>Peniculida</taxon>
        <taxon>Parameciidae</taxon>
        <taxon>Paramecium</taxon>
    </lineage>
</organism>
<feature type="transmembrane region" description="Helical" evidence="1">
    <location>
        <begin position="388"/>
        <end position="412"/>
    </location>
</feature>
<protein>
    <recommendedName>
        <fullName evidence="4">Transmembrane protein</fullName>
    </recommendedName>
</protein>
<dbReference type="Proteomes" id="UP000688137">
    <property type="component" value="Unassembled WGS sequence"/>
</dbReference>
<evidence type="ECO:0000313" key="3">
    <source>
        <dbReference type="Proteomes" id="UP000688137"/>
    </source>
</evidence>
<keyword evidence="3" id="KW-1185">Reference proteome</keyword>
<dbReference type="EMBL" id="CAJJDM010000102">
    <property type="protein sequence ID" value="CAD8095594.1"/>
    <property type="molecule type" value="Genomic_DNA"/>
</dbReference>
<name>A0A8S1P2C7_PARPR</name>
<evidence type="ECO:0000256" key="1">
    <source>
        <dbReference type="SAM" id="Phobius"/>
    </source>
</evidence>
<feature type="transmembrane region" description="Helical" evidence="1">
    <location>
        <begin position="501"/>
        <end position="522"/>
    </location>
</feature>
<dbReference type="AlphaFoldDB" id="A0A8S1P2C7"/>
<keyword evidence="1" id="KW-1133">Transmembrane helix</keyword>
<accession>A0A8S1P2C7</accession>
<keyword evidence="1" id="KW-0812">Transmembrane</keyword>
<dbReference type="OMA" id="NEICRCI"/>
<comment type="caution">
    <text evidence="2">The sequence shown here is derived from an EMBL/GenBank/DDBJ whole genome shotgun (WGS) entry which is preliminary data.</text>
</comment>